<evidence type="ECO:0000256" key="5">
    <source>
        <dbReference type="ARBA" id="ARBA00022729"/>
    </source>
</evidence>
<evidence type="ECO:0000256" key="12">
    <source>
        <dbReference type="ARBA" id="ARBA00023170"/>
    </source>
</evidence>
<accession>A0AA88REG9</accession>
<comment type="caution">
    <text evidence="17">The sequence shown here is derived from an EMBL/GenBank/DDBJ whole genome shotgun (WGS) entry which is preliminary data.</text>
</comment>
<dbReference type="SUPFAM" id="SSF56112">
    <property type="entry name" value="Protein kinase-like (PK-like)"/>
    <property type="match status" value="1"/>
</dbReference>
<dbReference type="InterPro" id="IPR008271">
    <property type="entry name" value="Ser/Thr_kinase_AS"/>
</dbReference>
<dbReference type="SMART" id="SM00220">
    <property type="entry name" value="S_TKc"/>
    <property type="match status" value="1"/>
</dbReference>
<dbReference type="Proteomes" id="UP001187471">
    <property type="component" value="Unassembled WGS sequence"/>
</dbReference>
<sequence>MDYPRLSFWFLFVLNFLVSLTTPEAELTYHHCSSSGDYTANSTYAAILKDLLSSIPTSSDLNSDGFLNASIGQKEDQIYATALCRGGQTVTSCRSCLNDSILAIAQACPNKKEAIGGYDLCRLRFSNHKILNTMEDYYLYRGCNGNMSQFNNVVGNLMFSLCDRAAAAPRKYAVDEANYTIFQNIYGLAQCTPDISEPDCRSCLEMARIDMTNNCSWSNSVVSGRLQNGREIAVKRLSTDSGQGDLEFKNEVLLVAKLQHRNLVRLFDPVKRECLDWYRRHNIIGGVARGLLYLHEDSRLRIIHRDLKASNVLLDEEMNPKISDFGMARLFELDDTQINTSRIVGTYGYMAPEYAMHGQFSVKSDVFSFGVLVLEIVSGQKNNCFTNGESVEDLLSYAWKNWREGTGSNLIDPSLRAESSSIRDIKRCIHIGLLCVQENVASRPTMASVVLMLNSFSMTLPMPSKPAFFMRNSVDPEVALLSKYSLGAKDSSKST</sequence>
<dbReference type="Gene3D" id="3.30.200.20">
    <property type="entry name" value="Phosphorylase Kinase, domain 1"/>
    <property type="match status" value="1"/>
</dbReference>
<keyword evidence="8" id="KW-0418">Kinase</keyword>
<dbReference type="InterPro" id="IPR000719">
    <property type="entry name" value="Prot_kinase_dom"/>
</dbReference>
<evidence type="ECO:0000259" key="16">
    <source>
        <dbReference type="PROSITE" id="PS51473"/>
    </source>
</evidence>
<dbReference type="Pfam" id="PF01657">
    <property type="entry name" value="Stress-antifung"/>
    <property type="match status" value="2"/>
</dbReference>
<dbReference type="Pfam" id="PF00069">
    <property type="entry name" value="Pkinase"/>
    <property type="match status" value="1"/>
</dbReference>
<feature type="domain" description="Protein kinase" evidence="15">
    <location>
        <begin position="206"/>
        <end position="457"/>
    </location>
</feature>
<evidence type="ECO:0000256" key="10">
    <source>
        <dbReference type="ARBA" id="ARBA00022989"/>
    </source>
</evidence>
<comment type="subcellular location">
    <subcellularLocation>
        <location evidence="1">Membrane</location>
        <topology evidence="1">Single-pass membrane protein</topology>
    </subcellularLocation>
</comment>
<name>A0AA88REG9_9ASTE</name>
<reference evidence="17" key="1">
    <citation type="submission" date="2022-12" db="EMBL/GenBank/DDBJ databases">
        <title>Draft genome assemblies for two species of Escallonia (Escalloniales).</title>
        <authorList>
            <person name="Chanderbali A."/>
            <person name="Dervinis C."/>
            <person name="Anghel I."/>
            <person name="Soltis D."/>
            <person name="Soltis P."/>
            <person name="Zapata F."/>
        </authorList>
    </citation>
    <scope>NUCLEOTIDE SEQUENCE</scope>
    <source>
        <strain evidence="17">UCBG92.1500</strain>
        <tissue evidence="17">Leaf</tissue>
    </source>
</reference>
<dbReference type="PROSITE" id="PS50011">
    <property type="entry name" value="PROTEIN_KINASE_DOM"/>
    <property type="match status" value="1"/>
</dbReference>
<feature type="non-terminal residue" evidence="17">
    <location>
        <position position="1"/>
    </location>
</feature>
<dbReference type="AlphaFoldDB" id="A0AA88REG9"/>
<gene>
    <name evidence="17" type="ORF">RJ640_005508</name>
</gene>
<keyword evidence="9" id="KW-0067">ATP-binding</keyword>
<dbReference type="InterPro" id="IPR011009">
    <property type="entry name" value="Kinase-like_dom_sf"/>
</dbReference>
<feature type="domain" description="Gnk2-homologous" evidence="16">
    <location>
        <begin position="132"/>
        <end position="242"/>
    </location>
</feature>
<keyword evidence="7" id="KW-0547">Nucleotide-binding</keyword>
<evidence type="ECO:0000256" key="11">
    <source>
        <dbReference type="ARBA" id="ARBA00023136"/>
    </source>
</evidence>
<evidence type="ECO:0000259" key="15">
    <source>
        <dbReference type="PROSITE" id="PS50011"/>
    </source>
</evidence>
<keyword evidence="11" id="KW-0472">Membrane</keyword>
<keyword evidence="3" id="KW-0808">Transferase</keyword>
<keyword evidence="2" id="KW-0723">Serine/threonine-protein kinase</keyword>
<dbReference type="PROSITE" id="PS00108">
    <property type="entry name" value="PROTEIN_KINASE_ST"/>
    <property type="match status" value="1"/>
</dbReference>
<evidence type="ECO:0000256" key="14">
    <source>
        <dbReference type="SAM" id="SignalP"/>
    </source>
</evidence>
<evidence type="ECO:0000256" key="2">
    <source>
        <dbReference type="ARBA" id="ARBA00022527"/>
    </source>
</evidence>
<dbReference type="InterPro" id="IPR038408">
    <property type="entry name" value="GNK2_sf"/>
</dbReference>
<feature type="domain" description="Gnk2-homologous" evidence="16">
    <location>
        <begin position="26"/>
        <end position="130"/>
    </location>
</feature>
<keyword evidence="18" id="KW-1185">Reference proteome</keyword>
<proteinExistence type="predicted"/>
<keyword evidence="10" id="KW-1133">Transmembrane helix</keyword>
<dbReference type="GO" id="GO:0005886">
    <property type="term" value="C:plasma membrane"/>
    <property type="evidence" value="ECO:0007669"/>
    <property type="project" value="TreeGrafter"/>
</dbReference>
<evidence type="ECO:0000256" key="1">
    <source>
        <dbReference type="ARBA" id="ARBA00004167"/>
    </source>
</evidence>
<keyword evidence="4" id="KW-0812">Transmembrane</keyword>
<evidence type="ECO:0000313" key="18">
    <source>
        <dbReference type="Proteomes" id="UP001187471"/>
    </source>
</evidence>
<dbReference type="InterPro" id="IPR002902">
    <property type="entry name" value="GNK2"/>
</dbReference>
<keyword evidence="13" id="KW-0325">Glycoprotein</keyword>
<organism evidence="17 18">
    <name type="scientific">Escallonia rubra</name>
    <dbReference type="NCBI Taxonomy" id="112253"/>
    <lineage>
        <taxon>Eukaryota</taxon>
        <taxon>Viridiplantae</taxon>
        <taxon>Streptophyta</taxon>
        <taxon>Embryophyta</taxon>
        <taxon>Tracheophyta</taxon>
        <taxon>Spermatophyta</taxon>
        <taxon>Magnoliopsida</taxon>
        <taxon>eudicotyledons</taxon>
        <taxon>Gunneridae</taxon>
        <taxon>Pentapetalae</taxon>
        <taxon>asterids</taxon>
        <taxon>campanulids</taxon>
        <taxon>Escalloniales</taxon>
        <taxon>Escalloniaceae</taxon>
        <taxon>Escallonia</taxon>
    </lineage>
</organism>
<dbReference type="PANTHER" id="PTHR27002:SF1073">
    <property type="entry name" value="CYSTEINE-RICH RECEPTOR-LIKE PROTEIN KINASE 29"/>
    <property type="match status" value="1"/>
</dbReference>
<dbReference type="GO" id="GO:0004674">
    <property type="term" value="F:protein serine/threonine kinase activity"/>
    <property type="evidence" value="ECO:0007669"/>
    <property type="project" value="UniProtKB-KW"/>
</dbReference>
<evidence type="ECO:0000313" key="17">
    <source>
        <dbReference type="EMBL" id="KAK2977246.1"/>
    </source>
</evidence>
<protein>
    <recommendedName>
        <fullName evidence="19">Cysteine-rich receptor-like protein kinase 10</fullName>
    </recommendedName>
</protein>
<dbReference type="Gene3D" id="3.30.430.20">
    <property type="entry name" value="Gnk2 domain, C-X8-C-X2-C motif"/>
    <property type="match status" value="2"/>
</dbReference>
<evidence type="ECO:0000256" key="9">
    <source>
        <dbReference type="ARBA" id="ARBA00022840"/>
    </source>
</evidence>
<dbReference type="GO" id="GO:0005524">
    <property type="term" value="F:ATP binding"/>
    <property type="evidence" value="ECO:0007669"/>
    <property type="project" value="UniProtKB-KW"/>
</dbReference>
<evidence type="ECO:0000256" key="8">
    <source>
        <dbReference type="ARBA" id="ARBA00022777"/>
    </source>
</evidence>
<keyword evidence="12" id="KW-0675">Receptor</keyword>
<dbReference type="GO" id="GO:0006950">
    <property type="term" value="P:response to stress"/>
    <property type="evidence" value="ECO:0007669"/>
    <property type="project" value="UniProtKB-ARBA"/>
</dbReference>
<dbReference type="FunFam" id="1.10.510.10:FF:000129">
    <property type="entry name" value="cysteine-rich receptor-like protein kinase 10"/>
    <property type="match status" value="1"/>
</dbReference>
<evidence type="ECO:0000256" key="3">
    <source>
        <dbReference type="ARBA" id="ARBA00022679"/>
    </source>
</evidence>
<keyword evidence="5 14" id="KW-0732">Signal</keyword>
<evidence type="ECO:0008006" key="19">
    <source>
        <dbReference type="Google" id="ProtNLM"/>
    </source>
</evidence>
<dbReference type="EMBL" id="JAVXUO010002000">
    <property type="protein sequence ID" value="KAK2977246.1"/>
    <property type="molecule type" value="Genomic_DNA"/>
</dbReference>
<dbReference type="CDD" id="cd23509">
    <property type="entry name" value="Gnk2-like"/>
    <property type="match status" value="2"/>
</dbReference>
<feature type="chain" id="PRO_5041659487" description="Cysteine-rich receptor-like protein kinase 10" evidence="14">
    <location>
        <begin position="26"/>
        <end position="495"/>
    </location>
</feature>
<dbReference type="PANTHER" id="PTHR27002">
    <property type="entry name" value="RECEPTOR-LIKE SERINE/THREONINE-PROTEIN KINASE SD1-8"/>
    <property type="match status" value="1"/>
</dbReference>
<keyword evidence="6" id="KW-0677">Repeat</keyword>
<evidence type="ECO:0000256" key="7">
    <source>
        <dbReference type="ARBA" id="ARBA00022741"/>
    </source>
</evidence>
<dbReference type="Gene3D" id="1.10.510.10">
    <property type="entry name" value="Transferase(Phosphotransferase) domain 1"/>
    <property type="match status" value="1"/>
</dbReference>
<feature type="signal peptide" evidence="14">
    <location>
        <begin position="1"/>
        <end position="25"/>
    </location>
</feature>
<dbReference type="PROSITE" id="PS51473">
    <property type="entry name" value="GNK2"/>
    <property type="match status" value="2"/>
</dbReference>
<evidence type="ECO:0000256" key="6">
    <source>
        <dbReference type="ARBA" id="ARBA00022737"/>
    </source>
</evidence>
<evidence type="ECO:0000256" key="4">
    <source>
        <dbReference type="ARBA" id="ARBA00022692"/>
    </source>
</evidence>
<evidence type="ECO:0000256" key="13">
    <source>
        <dbReference type="ARBA" id="ARBA00023180"/>
    </source>
</evidence>